<keyword evidence="3" id="KW-1185">Reference proteome</keyword>
<dbReference type="Gene3D" id="3.10.20.440">
    <property type="entry name" value="2Fe-2S iron-sulphur cluster binding domain, sarcosine oxidase, alpha subunit, N-terminal domain"/>
    <property type="match status" value="1"/>
</dbReference>
<dbReference type="PATRIC" id="fig|762836.4.peg.1917"/>
<proteinExistence type="predicted"/>
<sequence length="99" mass="10304">MLNSRRTTPHHAAGAEPMRPAAVTIYINGAAAPAYPGETVATALLAAGTHRFRTTQGGAPRAPVCNMGVCFECAVTVDGRPGTRSCMTLIAPNMHIETV</sequence>
<protein>
    <submittedName>
        <fullName evidence="2">Hydrogen cyanide synthase subunit HcnA</fullName>
        <ecNumber evidence="2">1.4.99.5</ecNumber>
    </submittedName>
</protein>
<name>A0A1E7WUT7_9BURK</name>
<dbReference type="EC" id="1.4.99.5" evidence="2"/>
<keyword evidence="1 2" id="KW-0560">Oxidoreductase</keyword>
<gene>
    <name evidence="2" type="primary">hcnA_2</name>
    <name evidence="2" type="ORF">DUPY_18450</name>
</gene>
<dbReference type="GO" id="GO:0051536">
    <property type="term" value="F:iron-sulfur cluster binding"/>
    <property type="evidence" value="ECO:0007669"/>
    <property type="project" value="InterPro"/>
</dbReference>
<reference evidence="3" key="1">
    <citation type="journal article" date="2016" name="Front. Microbiol.">
        <title>Molecular Keys to the Janthinobacterium and Duganella spp. Interaction with the Plant Pathogen Fusarium graminearum.</title>
        <authorList>
            <person name="Haack F.S."/>
            <person name="Poehlein A."/>
            <person name="Kroger C."/>
            <person name="Voigt C.A."/>
            <person name="Piepenbring M."/>
            <person name="Bode H.B."/>
            <person name="Daniel R."/>
            <person name="Schafer W."/>
            <person name="Streit W.R."/>
        </authorList>
    </citation>
    <scope>NUCLEOTIDE SEQUENCE [LARGE SCALE GENOMIC DNA]</scope>
    <source>
        <strain evidence="3">T54</strain>
    </source>
</reference>
<dbReference type="AlphaFoldDB" id="A0A1E7WUT7"/>
<dbReference type="InterPro" id="IPR036010">
    <property type="entry name" value="2Fe-2S_ferredoxin-like_sf"/>
</dbReference>
<dbReference type="GO" id="GO:0050622">
    <property type="term" value="F:glycine dehydrogenase (cyanide-forming) activity"/>
    <property type="evidence" value="ECO:0007669"/>
    <property type="project" value="UniProtKB-EC"/>
</dbReference>
<evidence type="ECO:0000256" key="1">
    <source>
        <dbReference type="ARBA" id="ARBA00023002"/>
    </source>
</evidence>
<evidence type="ECO:0000313" key="2">
    <source>
        <dbReference type="EMBL" id="OFA03463.1"/>
    </source>
</evidence>
<comment type="caution">
    <text evidence="2">The sequence shown here is derived from an EMBL/GenBank/DDBJ whole genome shotgun (WGS) entry which is preliminary data.</text>
</comment>
<dbReference type="SUPFAM" id="SSF54292">
    <property type="entry name" value="2Fe-2S ferredoxin-like"/>
    <property type="match status" value="1"/>
</dbReference>
<dbReference type="Pfam" id="PF13510">
    <property type="entry name" value="Fer2_4"/>
    <property type="match status" value="1"/>
</dbReference>
<dbReference type="Proteomes" id="UP000175989">
    <property type="component" value="Unassembled WGS sequence"/>
</dbReference>
<dbReference type="InterPro" id="IPR042204">
    <property type="entry name" value="2Fe-2S-bd_N"/>
</dbReference>
<dbReference type="RefSeq" id="WP_371851769.1">
    <property type="nucleotide sequence ID" value="NZ_LROM01000072.1"/>
</dbReference>
<dbReference type="EMBL" id="LROM01000072">
    <property type="protein sequence ID" value="OFA03463.1"/>
    <property type="molecule type" value="Genomic_DNA"/>
</dbReference>
<organism evidence="2 3">
    <name type="scientific">Duganella phyllosphaerae</name>
    <dbReference type="NCBI Taxonomy" id="762836"/>
    <lineage>
        <taxon>Bacteria</taxon>
        <taxon>Pseudomonadati</taxon>
        <taxon>Pseudomonadota</taxon>
        <taxon>Betaproteobacteria</taxon>
        <taxon>Burkholderiales</taxon>
        <taxon>Oxalobacteraceae</taxon>
        <taxon>Telluria group</taxon>
        <taxon>Duganella</taxon>
    </lineage>
</organism>
<accession>A0A1E7WUT7</accession>
<evidence type="ECO:0000313" key="3">
    <source>
        <dbReference type="Proteomes" id="UP000175989"/>
    </source>
</evidence>